<protein>
    <recommendedName>
        <fullName evidence="3">DUF1697 domain-containing protein</fullName>
    </recommendedName>
</protein>
<evidence type="ECO:0008006" key="3">
    <source>
        <dbReference type="Google" id="ProtNLM"/>
    </source>
</evidence>
<organism evidence="1 2">
    <name type="scientific">Dietzia natronolimnaea</name>
    <dbReference type="NCBI Taxonomy" id="161920"/>
    <lineage>
        <taxon>Bacteria</taxon>
        <taxon>Bacillati</taxon>
        <taxon>Actinomycetota</taxon>
        <taxon>Actinomycetes</taxon>
        <taxon>Mycobacteriales</taxon>
        <taxon>Dietziaceae</taxon>
        <taxon>Dietzia</taxon>
    </lineage>
</organism>
<dbReference type="Proteomes" id="UP000218810">
    <property type="component" value="Unassembled WGS sequence"/>
</dbReference>
<dbReference type="Pfam" id="PF08002">
    <property type="entry name" value="DUF1697"/>
    <property type="match status" value="1"/>
</dbReference>
<evidence type="ECO:0000313" key="2">
    <source>
        <dbReference type="Proteomes" id="UP000218810"/>
    </source>
</evidence>
<dbReference type="OrthoDB" id="9806494at2"/>
<dbReference type="AlphaFoldDB" id="A0A2A2WN21"/>
<accession>A0A2A2WN21</accession>
<proteinExistence type="predicted"/>
<name>A0A2A2WN21_9ACTN</name>
<sequence length="207" mass="22001">MEADDPRQRRVVLLRGINVGKGGRIAMSDLIECTEAAGGSSVRTVLATGNVIVTDQRPVTELRAALEASYAQRFGYRSVVQVLALDDVAAMASSYPFDTLPQHHDYVVFSDDPEVTTRVTVAMRAAIRDVGEAATGTDAGAGADAHARAGRTAGTEAVAEGAGCVYWRVPRGSTLTSDAYKVLDGRENKRHLTTRNLKTLARILAAG</sequence>
<evidence type="ECO:0000313" key="1">
    <source>
        <dbReference type="EMBL" id="PAY22619.1"/>
    </source>
</evidence>
<reference evidence="2" key="1">
    <citation type="submission" date="2017-09" db="EMBL/GenBank/DDBJ databases">
        <authorList>
            <person name="Zhang Y."/>
            <person name="Huang X."/>
            <person name="Liu J."/>
            <person name="Lu L."/>
            <person name="Peng K."/>
        </authorList>
    </citation>
    <scope>NUCLEOTIDE SEQUENCE [LARGE SCALE GENOMIC DNA]</scope>
    <source>
        <strain evidence="2">S-XJ-1</strain>
    </source>
</reference>
<dbReference type="Gene3D" id="3.30.70.1280">
    <property type="entry name" value="SP0830-like domains"/>
    <property type="match status" value="1"/>
</dbReference>
<keyword evidence="2" id="KW-1185">Reference proteome</keyword>
<dbReference type="RefSeq" id="WP_095718806.1">
    <property type="nucleotide sequence ID" value="NZ_NTGA01000022.1"/>
</dbReference>
<dbReference type="EMBL" id="NTGA01000022">
    <property type="protein sequence ID" value="PAY22619.1"/>
    <property type="molecule type" value="Genomic_DNA"/>
</dbReference>
<gene>
    <name evidence="1" type="ORF">CEY15_13000</name>
</gene>
<dbReference type="InterPro" id="IPR012545">
    <property type="entry name" value="DUF1697"/>
</dbReference>
<dbReference type="SUPFAM" id="SSF160379">
    <property type="entry name" value="SP0830-like"/>
    <property type="match status" value="1"/>
</dbReference>
<dbReference type="PANTHER" id="PTHR36439:SF1">
    <property type="entry name" value="DUF1697 DOMAIN-CONTAINING PROTEIN"/>
    <property type="match status" value="1"/>
</dbReference>
<dbReference type="PANTHER" id="PTHR36439">
    <property type="entry name" value="BLL4334 PROTEIN"/>
    <property type="match status" value="1"/>
</dbReference>
<comment type="caution">
    <text evidence="1">The sequence shown here is derived from an EMBL/GenBank/DDBJ whole genome shotgun (WGS) entry which is preliminary data.</text>
</comment>